<evidence type="ECO:0000313" key="10">
    <source>
        <dbReference type="Proteomes" id="UP000278036"/>
    </source>
</evidence>
<dbReference type="Proteomes" id="UP000274097">
    <property type="component" value="Unassembled WGS sequence"/>
</dbReference>
<dbReference type="OrthoDB" id="9800547at2"/>
<keyword evidence="3 5" id="KW-0479">Metal-binding</keyword>
<evidence type="ECO:0000256" key="3">
    <source>
        <dbReference type="ARBA" id="ARBA00022723"/>
    </source>
</evidence>
<feature type="binding site" evidence="5">
    <location>
        <position position="153"/>
    </location>
    <ligand>
        <name>Mg(2+)</name>
        <dbReference type="ChEBI" id="CHEBI:18420"/>
    </ligand>
</feature>
<dbReference type="Pfam" id="PF03328">
    <property type="entry name" value="HpcH_HpaI"/>
    <property type="match status" value="1"/>
</dbReference>
<dbReference type="Gene3D" id="3.20.20.60">
    <property type="entry name" value="Phosphoenolpyruvate-binding domains"/>
    <property type="match status" value="1"/>
</dbReference>
<evidence type="ECO:0000256" key="4">
    <source>
        <dbReference type="ARBA" id="ARBA00022842"/>
    </source>
</evidence>
<dbReference type="PANTHER" id="PTHR32308">
    <property type="entry name" value="LYASE BETA SUBUNIT, PUTATIVE (AFU_ORTHOLOGUE AFUA_4G13030)-RELATED"/>
    <property type="match status" value="1"/>
</dbReference>
<dbReference type="PIRSF" id="PIRSF015582">
    <property type="entry name" value="Cit_lyase_B"/>
    <property type="match status" value="1"/>
</dbReference>
<sequence length="284" mass="30084">MRLRNLLFAPGDSARKRDKALASAADAVVLDLEDAVGPENKDAARAEVAALLPGRTRREVVVRINARTTSWYLRDLAAVVPGAPLAVMLPKCTGPQDVWALDHHLEALETAAGLEAGQIGVLALVTETAASLHGLDYRDVPPRLKALCFGAEDLSSDLGVVARDPQGRYAAPVRQARAAFLLAAGAAGLPAMDTPFPDPRQPEALVREAAEAARDGFAGKLCIHPDQLGPVAAAFTPDAARLEWARKVAAAFTAQPEAGVISLDGQMVERLHLRLARRILEAAL</sequence>
<name>A0A3A9JQC5_9PROT</name>
<dbReference type="GO" id="GO:0006107">
    <property type="term" value="P:oxaloacetate metabolic process"/>
    <property type="evidence" value="ECO:0007669"/>
    <property type="project" value="TreeGrafter"/>
</dbReference>
<reference evidence="7 10" key="1">
    <citation type="submission" date="2018-09" db="EMBL/GenBank/DDBJ databases">
        <title>Roseomonas sp. nov., isolated from feces of Tibetan antelopes in the Qinghai-Tibet plateau, China.</title>
        <authorList>
            <person name="Tian Z."/>
        </authorList>
    </citation>
    <scope>NUCLEOTIDE SEQUENCE [LARGE SCALE GENOMIC DNA]</scope>
    <source>
        <strain evidence="8 9">Z23</strain>
        <strain evidence="7 10">Z24</strain>
    </source>
</reference>
<feature type="domain" description="HpcH/HpaI aldolase/citrate lyase" evidence="6">
    <location>
        <begin position="4"/>
        <end position="225"/>
    </location>
</feature>
<keyword evidence="7" id="KW-0456">Lyase</keyword>
<dbReference type="PANTHER" id="PTHR32308:SF0">
    <property type="entry name" value="HPCH_HPAI ALDOLASE_CITRATE LYASE DOMAIN-CONTAINING PROTEIN"/>
    <property type="match status" value="1"/>
</dbReference>
<keyword evidence="9" id="KW-1185">Reference proteome</keyword>
<evidence type="ECO:0000256" key="1">
    <source>
        <dbReference type="ARBA" id="ARBA00001946"/>
    </source>
</evidence>
<dbReference type="EMBL" id="RAQU01000006">
    <property type="protein sequence ID" value="RKK06014.1"/>
    <property type="molecule type" value="Genomic_DNA"/>
</dbReference>
<dbReference type="GO" id="GO:0016829">
    <property type="term" value="F:lyase activity"/>
    <property type="evidence" value="ECO:0007669"/>
    <property type="project" value="UniProtKB-KW"/>
</dbReference>
<dbReference type="GO" id="GO:0000287">
    <property type="term" value="F:magnesium ion binding"/>
    <property type="evidence" value="ECO:0007669"/>
    <property type="project" value="TreeGrafter"/>
</dbReference>
<comment type="cofactor">
    <cofactor evidence="1">
        <name>Mg(2+)</name>
        <dbReference type="ChEBI" id="CHEBI:18420"/>
    </cofactor>
</comment>
<evidence type="ECO:0000256" key="5">
    <source>
        <dbReference type="PIRSR" id="PIRSR015582-2"/>
    </source>
</evidence>
<dbReference type="RefSeq" id="WP_120636493.1">
    <property type="nucleotide sequence ID" value="NZ_RAQU01000006.1"/>
</dbReference>
<proteinExistence type="inferred from homology"/>
<comment type="caution">
    <text evidence="7">The sequence shown here is derived from an EMBL/GenBank/DDBJ whole genome shotgun (WGS) entry which is preliminary data.</text>
</comment>
<dbReference type="InterPro" id="IPR011206">
    <property type="entry name" value="Citrate_lyase_beta/mcl1/mcl2"/>
</dbReference>
<evidence type="ECO:0000313" key="9">
    <source>
        <dbReference type="Proteomes" id="UP000274097"/>
    </source>
</evidence>
<gene>
    <name evidence="7" type="ORF">D6Z83_01130</name>
    <name evidence="8" type="ORF">EBE87_19660</name>
</gene>
<comment type="similarity">
    <text evidence="2">Belongs to the HpcH/HpaI aldolase family.</text>
</comment>
<dbReference type="EMBL" id="RFLX01000018">
    <property type="protein sequence ID" value="RMI19531.1"/>
    <property type="molecule type" value="Genomic_DNA"/>
</dbReference>
<accession>A0A3A9JQC5</accession>
<dbReference type="InParanoid" id="A0A3A9JQC5"/>
<evidence type="ECO:0000313" key="7">
    <source>
        <dbReference type="EMBL" id="RKK06014.1"/>
    </source>
</evidence>
<dbReference type="InterPro" id="IPR040442">
    <property type="entry name" value="Pyrv_kinase-like_dom_sf"/>
</dbReference>
<protein>
    <submittedName>
        <fullName evidence="7">CoA ester lyase</fullName>
    </submittedName>
</protein>
<dbReference type="InterPro" id="IPR015813">
    <property type="entry name" value="Pyrv/PenolPyrv_kinase-like_dom"/>
</dbReference>
<dbReference type="Proteomes" id="UP000278036">
    <property type="component" value="Unassembled WGS sequence"/>
</dbReference>
<evidence type="ECO:0000256" key="2">
    <source>
        <dbReference type="ARBA" id="ARBA00005568"/>
    </source>
</evidence>
<evidence type="ECO:0000259" key="6">
    <source>
        <dbReference type="Pfam" id="PF03328"/>
    </source>
</evidence>
<dbReference type="SUPFAM" id="SSF51621">
    <property type="entry name" value="Phosphoenolpyruvate/pyruvate domain"/>
    <property type="match status" value="1"/>
</dbReference>
<keyword evidence="4 5" id="KW-0460">Magnesium</keyword>
<dbReference type="InterPro" id="IPR005000">
    <property type="entry name" value="Aldolase/citrate-lyase_domain"/>
</dbReference>
<evidence type="ECO:0000313" key="8">
    <source>
        <dbReference type="EMBL" id="RMI19531.1"/>
    </source>
</evidence>
<dbReference type="AlphaFoldDB" id="A0A3A9JQC5"/>
<organism evidence="7 10">
    <name type="scientific">Teichococcus wenyumeiae</name>
    <dbReference type="NCBI Taxonomy" id="2478470"/>
    <lineage>
        <taxon>Bacteria</taxon>
        <taxon>Pseudomonadati</taxon>
        <taxon>Pseudomonadota</taxon>
        <taxon>Alphaproteobacteria</taxon>
        <taxon>Acetobacterales</taxon>
        <taxon>Roseomonadaceae</taxon>
        <taxon>Roseomonas</taxon>
    </lineage>
</organism>